<protein>
    <submittedName>
        <fullName evidence="1">Uncharacterized protein</fullName>
    </submittedName>
</protein>
<gene>
    <name evidence="1" type="ORF">COT69_00755</name>
</gene>
<proteinExistence type="predicted"/>
<dbReference type="EMBL" id="PEZN01000012">
    <property type="protein sequence ID" value="PIS13053.1"/>
    <property type="molecule type" value="Genomic_DNA"/>
</dbReference>
<sequence>KVICSPSPHFGYGENETPFNTLIVDKMDNPAFVFTTQKRVDEFFRRWVDKEIEITEEKRVGRYFIFLTTRIK</sequence>
<accession>A0A2H0WK40</accession>
<name>A0A2H0WK40_UNCKA</name>
<organism evidence="1 2">
    <name type="scientific">candidate division WWE3 bacterium CG09_land_8_20_14_0_10_39_24</name>
    <dbReference type="NCBI Taxonomy" id="1975088"/>
    <lineage>
        <taxon>Bacteria</taxon>
        <taxon>Katanobacteria</taxon>
    </lineage>
</organism>
<dbReference type="Proteomes" id="UP000230787">
    <property type="component" value="Unassembled WGS sequence"/>
</dbReference>
<evidence type="ECO:0000313" key="1">
    <source>
        <dbReference type="EMBL" id="PIS13053.1"/>
    </source>
</evidence>
<dbReference type="AlphaFoldDB" id="A0A2H0WK40"/>
<comment type="caution">
    <text evidence="1">The sequence shown here is derived from an EMBL/GenBank/DDBJ whole genome shotgun (WGS) entry which is preliminary data.</text>
</comment>
<evidence type="ECO:0000313" key="2">
    <source>
        <dbReference type="Proteomes" id="UP000230787"/>
    </source>
</evidence>
<feature type="non-terminal residue" evidence="1">
    <location>
        <position position="1"/>
    </location>
</feature>
<reference evidence="2" key="1">
    <citation type="submission" date="2017-09" db="EMBL/GenBank/DDBJ databases">
        <title>Depth-based differentiation of microbial function through sediment-hosted aquifers and enrichment of novel symbionts in the deep terrestrial subsurface.</title>
        <authorList>
            <person name="Probst A.J."/>
            <person name="Ladd B."/>
            <person name="Jarett J.K."/>
            <person name="Geller-Mcgrath D.E."/>
            <person name="Sieber C.M.K."/>
            <person name="Emerson J.B."/>
            <person name="Anantharaman K."/>
            <person name="Thomas B.C."/>
            <person name="Malmstrom R."/>
            <person name="Stieglmeier M."/>
            <person name="Klingl A."/>
            <person name="Woyke T."/>
            <person name="Ryan C.M."/>
            <person name="Banfield J.F."/>
        </authorList>
    </citation>
    <scope>NUCLEOTIDE SEQUENCE [LARGE SCALE GENOMIC DNA]</scope>
</reference>